<evidence type="ECO:0000313" key="4">
    <source>
        <dbReference type="EMBL" id="PIA51462.1"/>
    </source>
</evidence>
<feature type="transmembrane region" description="Helical" evidence="2">
    <location>
        <begin position="247"/>
        <end position="266"/>
    </location>
</feature>
<keyword evidence="2" id="KW-1133">Transmembrane helix</keyword>
<evidence type="ECO:0000313" key="5">
    <source>
        <dbReference type="Proteomes" id="UP000230069"/>
    </source>
</evidence>
<feature type="compositionally biased region" description="Basic and acidic residues" evidence="1">
    <location>
        <begin position="70"/>
        <end position="99"/>
    </location>
</feature>
<dbReference type="FunCoup" id="A0A2G5E6R1">
    <property type="interactions" value="452"/>
</dbReference>
<dbReference type="AlphaFoldDB" id="A0A2G5E6R1"/>
<gene>
    <name evidence="4" type="ORF">AQUCO_01100358v1</name>
</gene>
<dbReference type="PANTHER" id="PTHR43592:SF7">
    <property type="entry name" value="CAAX AMINO TERMINAL PROTEASE FAMILY PROTEIN"/>
    <property type="match status" value="1"/>
</dbReference>
<evidence type="ECO:0000256" key="1">
    <source>
        <dbReference type="SAM" id="MobiDB-lite"/>
    </source>
</evidence>
<dbReference type="GO" id="GO:0004175">
    <property type="term" value="F:endopeptidase activity"/>
    <property type="evidence" value="ECO:0007669"/>
    <property type="project" value="UniProtKB-ARBA"/>
</dbReference>
<name>A0A2G5E6R1_AQUCA</name>
<keyword evidence="5" id="KW-1185">Reference proteome</keyword>
<dbReference type="EMBL" id="KZ305028">
    <property type="protein sequence ID" value="PIA51462.1"/>
    <property type="molecule type" value="Genomic_DNA"/>
</dbReference>
<feature type="region of interest" description="Disordered" evidence="1">
    <location>
        <begin position="66"/>
        <end position="103"/>
    </location>
</feature>
<accession>A0A2G5E6R1</accession>
<dbReference type="Pfam" id="PF02517">
    <property type="entry name" value="Rce1-like"/>
    <property type="match status" value="1"/>
</dbReference>
<keyword evidence="2" id="KW-0472">Membrane</keyword>
<dbReference type="OrthoDB" id="2017864at2759"/>
<reference evidence="4 5" key="1">
    <citation type="submission" date="2017-09" db="EMBL/GenBank/DDBJ databases">
        <title>WGS assembly of Aquilegia coerulea Goldsmith.</title>
        <authorList>
            <person name="Hodges S."/>
            <person name="Kramer E."/>
            <person name="Nordborg M."/>
            <person name="Tomkins J."/>
            <person name="Borevitz J."/>
            <person name="Derieg N."/>
            <person name="Yan J."/>
            <person name="Mihaltcheva S."/>
            <person name="Hayes R.D."/>
            <person name="Rokhsar D."/>
        </authorList>
    </citation>
    <scope>NUCLEOTIDE SEQUENCE [LARGE SCALE GENOMIC DNA]</scope>
    <source>
        <strain evidence="5">cv. Goldsmith</strain>
    </source>
</reference>
<dbReference type="InParanoid" id="A0A2G5E6R1"/>
<dbReference type="Proteomes" id="UP000230069">
    <property type="component" value="Unassembled WGS sequence"/>
</dbReference>
<dbReference type="STRING" id="218851.A0A2G5E6R1"/>
<dbReference type="GO" id="GO:0080120">
    <property type="term" value="P:CAAX-box protein maturation"/>
    <property type="evidence" value="ECO:0007669"/>
    <property type="project" value="UniProtKB-ARBA"/>
</dbReference>
<evidence type="ECO:0000259" key="3">
    <source>
        <dbReference type="Pfam" id="PF02517"/>
    </source>
</evidence>
<feature type="domain" description="CAAX prenyl protease 2/Lysostaphin resistance protein A-like" evidence="3">
    <location>
        <begin position="219"/>
        <end position="306"/>
    </location>
</feature>
<dbReference type="InterPro" id="IPR003675">
    <property type="entry name" value="Rce1/LyrA-like_dom"/>
</dbReference>
<organism evidence="4 5">
    <name type="scientific">Aquilegia coerulea</name>
    <name type="common">Rocky mountain columbine</name>
    <dbReference type="NCBI Taxonomy" id="218851"/>
    <lineage>
        <taxon>Eukaryota</taxon>
        <taxon>Viridiplantae</taxon>
        <taxon>Streptophyta</taxon>
        <taxon>Embryophyta</taxon>
        <taxon>Tracheophyta</taxon>
        <taxon>Spermatophyta</taxon>
        <taxon>Magnoliopsida</taxon>
        <taxon>Ranunculales</taxon>
        <taxon>Ranunculaceae</taxon>
        <taxon>Thalictroideae</taxon>
        <taxon>Aquilegia</taxon>
    </lineage>
</organism>
<evidence type="ECO:0000256" key="2">
    <source>
        <dbReference type="SAM" id="Phobius"/>
    </source>
</evidence>
<keyword evidence="2" id="KW-0812">Transmembrane</keyword>
<proteinExistence type="predicted"/>
<sequence>MELVSTITTSTFTTHLLQFGIQAISRVGSNCNHLFFQRKKSIFLTNLQKNFGFVVKSFASRNYAKKSTKKGGESHRNRIKESSRISPDEYSEKTDKSSSNEDLNADSNEVLLNDDLNAKKSISSTSRGDVLQACTVTSGLILALGLVIRQVSHIAFTEGLPVVDCSTEVSFKFEAWHLEVIIGLVIVISSCRYLLLQTWTDFRESSEAANQQVLSSLQPVDYIIVAFLPGVSEELLFRGALLPLFGLYWNSALVAAAVFGALHLGSGRKYSFAIWATFVGLAYGYATIVTSSIIVPITSHALNNLIGGILWRSMSTTSEKR</sequence>
<protein>
    <recommendedName>
        <fullName evidence="3">CAAX prenyl protease 2/Lysostaphin resistance protein A-like domain-containing protein</fullName>
    </recommendedName>
</protein>
<dbReference type="PANTHER" id="PTHR43592">
    <property type="entry name" value="CAAX AMINO TERMINAL PROTEASE"/>
    <property type="match status" value="1"/>
</dbReference>
<feature type="transmembrane region" description="Helical" evidence="2">
    <location>
        <begin position="272"/>
        <end position="295"/>
    </location>
</feature>